<protein>
    <submittedName>
        <fullName evidence="1">Uncharacterized protein</fullName>
    </submittedName>
</protein>
<sequence length="96" mass="10705">MPVYKRHAKINSFGQLIITEPINLPPGEVEVIILQPVTIKIDSPSEATASPHEILPKKLKSGVKSLKELLENAPPIPPDFDPSQARWEALKEKYDL</sequence>
<dbReference type="EMBL" id="CP002203">
    <property type="protein sequence ID" value="ADN18680.1"/>
    <property type="molecule type" value="Genomic_DNA"/>
</dbReference>
<proteinExistence type="predicted"/>
<evidence type="ECO:0000313" key="2">
    <source>
        <dbReference type="Proteomes" id="UP000008206"/>
    </source>
</evidence>
<dbReference type="KEGG" id="cyj:Cyan7822_6670"/>
<name>E0UP00_GLOV7</name>
<dbReference type="HOGENOM" id="CLU_2382875_0_0_3"/>
<keyword evidence="2" id="KW-1185">Reference proteome</keyword>
<dbReference type="OrthoDB" id="573726at2"/>
<accession>E0UP00</accession>
<dbReference type="Proteomes" id="UP000008206">
    <property type="component" value="Plasmid Cy782205"/>
</dbReference>
<evidence type="ECO:0000313" key="1">
    <source>
        <dbReference type="EMBL" id="ADN18680.1"/>
    </source>
</evidence>
<dbReference type="RefSeq" id="WP_013325802.1">
    <property type="nucleotide sequence ID" value="NC_014504.1"/>
</dbReference>
<geneLocation type="plasmid" evidence="1 2">
    <name>Cy782205</name>
</geneLocation>
<gene>
    <name evidence="1" type="ordered locus">Cyan7822_6670</name>
</gene>
<reference evidence="2" key="1">
    <citation type="journal article" date="2011" name="MBio">
        <title>Novel metabolic attributes of the genus Cyanothece, comprising a group of unicellular nitrogen-fixing Cyanobacteria.</title>
        <authorList>
            <person name="Bandyopadhyay A."/>
            <person name="Elvitigala T."/>
            <person name="Welsh E."/>
            <person name="Stockel J."/>
            <person name="Liberton M."/>
            <person name="Min H."/>
            <person name="Sherman L.A."/>
            <person name="Pakrasi H.B."/>
        </authorList>
    </citation>
    <scope>NUCLEOTIDE SEQUENCE [LARGE SCALE GENOMIC DNA]</scope>
    <source>
        <strain evidence="2">PCC 7822</strain>
        <plasmid evidence="2">Cy782205</plasmid>
    </source>
</reference>
<organism evidence="1 2">
    <name type="scientific">Gloeothece verrucosa (strain PCC 7822)</name>
    <name type="common">Cyanothece sp. (strain PCC 7822)</name>
    <dbReference type="NCBI Taxonomy" id="497965"/>
    <lineage>
        <taxon>Bacteria</taxon>
        <taxon>Bacillati</taxon>
        <taxon>Cyanobacteriota</taxon>
        <taxon>Cyanophyceae</taxon>
        <taxon>Oscillatoriophycideae</taxon>
        <taxon>Chroococcales</taxon>
        <taxon>Aphanothecaceae</taxon>
        <taxon>Gloeothece</taxon>
        <taxon>Gloeothece verrucosa</taxon>
    </lineage>
</organism>
<keyword evidence="1" id="KW-0614">Plasmid</keyword>
<dbReference type="AlphaFoldDB" id="E0UP00"/>